<evidence type="ECO:0000313" key="2">
    <source>
        <dbReference type="Proteomes" id="UP000198775"/>
    </source>
</evidence>
<dbReference type="Proteomes" id="UP000198775">
    <property type="component" value="Unassembled WGS sequence"/>
</dbReference>
<gene>
    <name evidence="1" type="ORF">SAMN05216388_101780</name>
</gene>
<proteinExistence type="predicted"/>
<dbReference type="AlphaFoldDB" id="A0A1H8RYD4"/>
<dbReference type="EMBL" id="FOCX01000017">
    <property type="protein sequence ID" value="SEO71362.1"/>
    <property type="molecule type" value="Genomic_DNA"/>
</dbReference>
<organism evidence="1 2">
    <name type="scientific">Halorientalis persicus</name>
    <dbReference type="NCBI Taxonomy" id="1367881"/>
    <lineage>
        <taxon>Archaea</taxon>
        <taxon>Methanobacteriati</taxon>
        <taxon>Methanobacteriota</taxon>
        <taxon>Stenosarchaea group</taxon>
        <taxon>Halobacteria</taxon>
        <taxon>Halobacteriales</taxon>
        <taxon>Haloarculaceae</taxon>
        <taxon>Halorientalis</taxon>
    </lineage>
</organism>
<sequence>MPSVTLTFDGGGLLVGCQTVAFGDTDGPVDGDPVPSGYVRLAEIESIHDPAPDDTAPVADSADTLLVADDHVTMIEWED</sequence>
<protein>
    <submittedName>
        <fullName evidence="1">Uncharacterized protein</fullName>
    </submittedName>
</protein>
<reference evidence="2" key="1">
    <citation type="submission" date="2016-10" db="EMBL/GenBank/DDBJ databases">
        <authorList>
            <person name="Varghese N."/>
            <person name="Submissions S."/>
        </authorList>
    </citation>
    <scope>NUCLEOTIDE SEQUENCE [LARGE SCALE GENOMIC DNA]</scope>
    <source>
        <strain evidence="2">IBRC-M 10043</strain>
    </source>
</reference>
<keyword evidence="2" id="KW-1185">Reference proteome</keyword>
<dbReference type="RefSeq" id="WP_092662101.1">
    <property type="nucleotide sequence ID" value="NZ_FOCX01000017.1"/>
</dbReference>
<accession>A0A1H8RYD4</accession>
<name>A0A1H8RYD4_9EURY</name>
<evidence type="ECO:0000313" key="1">
    <source>
        <dbReference type="EMBL" id="SEO71362.1"/>
    </source>
</evidence>